<keyword evidence="4" id="KW-0716">Sensory transduction</keyword>
<organism evidence="14 15">
    <name type="scientific">Phaedon cochleariae</name>
    <name type="common">Mustard beetle</name>
    <dbReference type="NCBI Taxonomy" id="80249"/>
    <lineage>
        <taxon>Eukaryota</taxon>
        <taxon>Metazoa</taxon>
        <taxon>Ecdysozoa</taxon>
        <taxon>Arthropoda</taxon>
        <taxon>Hexapoda</taxon>
        <taxon>Insecta</taxon>
        <taxon>Pterygota</taxon>
        <taxon>Neoptera</taxon>
        <taxon>Endopterygota</taxon>
        <taxon>Coleoptera</taxon>
        <taxon>Polyphaga</taxon>
        <taxon>Cucujiformia</taxon>
        <taxon>Chrysomeloidea</taxon>
        <taxon>Chrysomelidae</taxon>
        <taxon>Chrysomelinae</taxon>
        <taxon>Chrysomelini</taxon>
        <taxon>Phaedon</taxon>
    </lineage>
</organism>
<evidence type="ECO:0000256" key="1">
    <source>
        <dbReference type="ARBA" id="ARBA00004236"/>
    </source>
</evidence>
<keyword evidence="11" id="KW-0325">Glycoprotein</keyword>
<dbReference type="Pfam" id="PF01130">
    <property type="entry name" value="CD36"/>
    <property type="match status" value="1"/>
</dbReference>
<evidence type="ECO:0000313" key="14">
    <source>
        <dbReference type="EMBL" id="CAH1116434.1"/>
    </source>
</evidence>
<feature type="transmembrane region" description="Helical" evidence="13">
    <location>
        <begin position="12"/>
        <end position="35"/>
    </location>
</feature>
<keyword evidence="15" id="KW-1185">Reference proteome</keyword>
<keyword evidence="9" id="KW-1015">Disulfide bond</keyword>
<evidence type="ECO:0000256" key="12">
    <source>
        <dbReference type="ARBA" id="ARBA00040645"/>
    </source>
</evidence>
<dbReference type="PANTHER" id="PTHR11923">
    <property type="entry name" value="SCAVENGER RECEPTOR CLASS B TYPE-1 SR-B1"/>
    <property type="match status" value="1"/>
</dbReference>
<dbReference type="GO" id="GO:0005737">
    <property type="term" value="C:cytoplasm"/>
    <property type="evidence" value="ECO:0007669"/>
    <property type="project" value="TreeGrafter"/>
</dbReference>
<dbReference type="GO" id="GO:0007608">
    <property type="term" value="P:sensory perception of smell"/>
    <property type="evidence" value="ECO:0007669"/>
    <property type="project" value="UniProtKB-KW"/>
</dbReference>
<comment type="subcellular location">
    <subcellularLocation>
        <location evidence="1">Cell membrane</location>
    </subcellularLocation>
</comment>
<feature type="transmembrane region" description="Helical" evidence="13">
    <location>
        <begin position="491"/>
        <end position="512"/>
    </location>
</feature>
<accession>A0A9P0DGA4</accession>
<evidence type="ECO:0000256" key="8">
    <source>
        <dbReference type="ARBA" id="ARBA00023136"/>
    </source>
</evidence>
<proteinExistence type="inferred from homology"/>
<keyword evidence="10" id="KW-0675">Receptor</keyword>
<dbReference type="PRINTS" id="PR01609">
    <property type="entry name" value="CD36FAMILY"/>
</dbReference>
<evidence type="ECO:0000256" key="6">
    <source>
        <dbReference type="ARBA" id="ARBA00022725"/>
    </source>
</evidence>
<dbReference type="EMBL" id="OU896707">
    <property type="protein sequence ID" value="CAH1116434.1"/>
    <property type="molecule type" value="Genomic_DNA"/>
</dbReference>
<evidence type="ECO:0000256" key="4">
    <source>
        <dbReference type="ARBA" id="ARBA00022606"/>
    </source>
</evidence>
<evidence type="ECO:0000256" key="13">
    <source>
        <dbReference type="SAM" id="Phobius"/>
    </source>
</evidence>
<dbReference type="GO" id="GO:0005886">
    <property type="term" value="C:plasma membrane"/>
    <property type="evidence" value="ECO:0007669"/>
    <property type="project" value="UniProtKB-SubCell"/>
</dbReference>
<sequence length="517" mass="58340">MLACSRFFSVKVLCVFTAVLTIIFAGVLVLAFYGVPVIIDKTIQNSVQLDDGTIQWDRFVDLPVDIILKIFLYHVKNPDEIVADGAKPILEERGPYCYKQNIHKNILSTNSTEDTVTFERTFNTTYDQEASGNLTEDDKIVILNPVILTLFKITSVVERFVVLGCLDRILPEQYNKLFIEVDIRTIMFEGFAFAKLSNDLGPACNIVRNQVLLKTLPMKNVQRILDEEGVITELRFAFLQYKIRYPDGKYTVNRGLDDITKLGQIIRWNDESELSFWGRIQSTNNDTCNKVRGSDSTIYPPHVTKTRTFDIYSTDICRIVQISFQTTDTYSGIDAYRFGITKDTFRSATPNPENDCYCIQQSTDVDGEPSCFLDGVLDVFPCFGAPILLSFPHFLYADESYVDAIDGLSPPDPDIHELFLLIEPNTGTPLQGMKRVQLNTAMMPIKYIPATSNLSKVIMPMLWLEEGVSLPQNLIDELSSKYFNVVKIVTGVMYGLIAVAAASVLISSGFLMRKNYC</sequence>
<dbReference type="OrthoDB" id="195015at2759"/>
<evidence type="ECO:0000256" key="5">
    <source>
        <dbReference type="ARBA" id="ARBA00022692"/>
    </source>
</evidence>
<evidence type="ECO:0000256" key="9">
    <source>
        <dbReference type="ARBA" id="ARBA00023157"/>
    </source>
</evidence>
<keyword evidence="8 13" id="KW-0472">Membrane</keyword>
<evidence type="ECO:0000256" key="11">
    <source>
        <dbReference type="ARBA" id="ARBA00023180"/>
    </source>
</evidence>
<dbReference type="AlphaFoldDB" id="A0A9P0DGA4"/>
<dbReference type="GO" id="GO:0005044">
    <property type="term" value="F:scavenger receptor activity"/>
    <property type="evidence" value="ECO:0007669"/>
    <property type="project" value="TreeGrafter"/>
</dbReference>
<gene>
    <name evidence="14" type="ORF">PHAECO_LOCUS489</name>
</gene>
<evidence type="ECO:0000256" key="2">
    <source>
        <dbReference type="ARBA" id="ARBA00010532"/>
    </source>
</evidence>
<evidence type="ECO:0000313" key="15">
    <source>
        <dbReference type="Proteomes" id="UP001153737"/>
    </source>
</evidence>
<protein>
    <recommendedName>
        <fullName evidence="12">Sensory neuron membrane protein 2</fullName>
    </recommendedName>
</protein>
<keyword evidence="3" id="KW-1003">Cell membrane</keyword>
<reference evidence="14" key="1">
    <citation type="submission" date="2022-01" db="EMBL/GenBank/DDBJ databases">
        <authorList>
            <person name="King R."/>
        </authorList>
    </citation>
    <scope>NUCLEOTIDE SEQUENCE</scope>
</reference>
<dbReference type="PANTHER" id="PTHR11923:SF109">
    <property type="entry name" value="SENSORY NEURON MEMBRANE PROTEIN 2"/>
    <property type="match status" value="1"/>
</dbReference>
<name>A0A9P0DGA4_PHACE</name>
<keyword evidence="5 13" id="KW-0812">Transmembrane</keyword>
<evidence type="ECO:0000256" key="7">
    <source>
        <dbReference type="ARBA" id="ARBA00022989"/>
    </source>
</evidence>
<comment type="similarity">
    <text evidence="2">Belongs to the CD36 family.</text>
</comment>
<reference evidence="14" key="2">
    <citation type="submission" date="2022-10" db="EMBL/GenBank/DDBJ databases">
        <authorList>
            <consortium name="ENA_rothamsted_submissions"/>
            <consortium name="culmorum"/>
            <person name="King R."/>
        </authorList>
    </citation>
    <scope>NUCLEOTIDE SEQUENCE</scope>
</reference>
<dbReference type="InterPro" id="IPR002159">
    <property type="entry name" value="CD36_fam"/>
</dbReference>
<evidence type="ECO:0000256" key="3">
    <source>
        <dbReference type="ARBA" id="ARBA00022475"/>
    </source>
</evidence>
<dbReference type="Proteomes" id="UP001153737">
    <property type="component" value="Chromosome 1"/>
</dbReference>
<keyword evidence="6" id="KW-0552">Olfaction</keyword>
<keyword evidence="7 13" id="KW-1133">Transmembrane helix</keyword>
<evidence type="ECO:0000256" key="10">
    <source>
        <dbReference type="ARBA" id="ARBA00023170"/>
    </source>
</evidence>